<evidence type="ECO:0000256" key="3">
    <source>
        <dbReference type="ARBA" id="ARBA00022801"/>
    </source>
</evidence>
<dbReference type="Pfam" id="PF17389">
    <property type="entry name" value="Bac_rhamnosid6H"/>
    <property type="match status" value="1"/>
</dbReference>
<dbReference type="Gene3D" id="2.60.120.260">
    <property type="entry name" value="Galactose-binding domain-like"/>
    <property type="match status" value="1"/>
</dbReference>
<feature type="domain" description="Alpha-L-rhamnosidase concanavalin-like" evidence="5">
    <location>
        <begin position="193"/>
        <end position="310"/>
    </location>
</feature>
<dbReference type="InterPro" id="IPR016007">
    <property type="entry name" value="Alpha_rhamnosid"/>
</dbReference>
<evidence type="ECO:0000256" key="1">
    <source>
        <dbReference type="ARBA" id="ARBA00001445"/>
    </source>
</evidence>
<evidence type="ECO:0000259" key="5">
    <source>
        <dbReference type="Pfam" id="PF05592"/>
    </source>
</evidence>
<dbReference type="GO" id="GO:0005975">
    <property type="term" value="P:carbohydrate metabolic process"/>
    <property type="evidence" value="ECO:0007669"/>
    <property type="project" value="InterPro"/>
</dbReference>
<evidence type="ECO:0000313" key="8">
    <source>
        <dbReference type="EMBL" id="BBE19070.1"/>
    </source>
</evidence>
<dbReference type="PANTHER" id="PTHR33307:SF6">
    <property type="entry name" value="ALPHA-RHAMNOSIDASE (EUROFUNG)-RELATED"/>
    <property type="match status" value="1"/>
</dbReference>
<accession>A0A5K7SBY2</accession>
<dbReference type="Gene3D" id="2.60.420.10">
    <property type="entry name" value="Maltose phosphorylase, domain 3"/>
    <property type="match status" value="1"/>
</dbReference>
<dbReference type="Proteomes" id="UP001193389">
    <property type="component" value="Chromosome"/>
</dbReference>
<dbReference type="GO" id="GO:0030596">
    <property type="term" value="F:alpha-L-rhamnosidase activity"/>
    <property type="evidence" value="ECO:0007669"/>
    <property type="project" value="UniProtKB-EC"/>
</dbReference>
<dbReference type="RefSeq" id="WP_318347343.1">
    <property type="nucleotide sequence ID" value="NZ_AP018694.1"/>
</dbReference>
<feature type="domain" description="Alpha-L-rhamnosidase C-terminal" evidence="7">
    <location>
        <begin position="662"/>
        <end position="729"/>
    </location>
</feature>
<dbReference type="InterPro" id="IPR013783">
    <property type="entry name" value="Ig-like_fold"/>
</dbReference>
<dbReference type="KEGG" id="anf:AQPE_3243"/>
<dbReference type="Pfam" id="PF05592">
    <property type="entry name" value="Bac_rhamnosid"/>
    <property type="match status" value="1"/>
</dbReference>
<feature type="signal peptide" evidence="4">
    <location>
        <begin position="1"/>
        <end position="26"/>
    </location>
</feature>
<name>A0A5K7SBY2_9BACT</name>
<evidence type="ECO:0000259" key="7">
    <source>
        <dbReference type="Pfam" id="PF17390"/>
    </source>
</evidence>
<gene>
    <name evidence="8" type="ORF">AQPE_3243</name>
</gene>
<dbReference type="AlphaFoldDB" id="A0A5K7SBY2"/>
<evidence type="ECO:0000256" key="4">
    <source>
        <dbReference type="SAM" id="SignalP"/>
    </source>
</evidence>
<dbReference type="InterPro" id="IPR012341">
    <property type="entry name" value="6hp_glycosidase-like_sf"/>
</dbReference>
<evidence type="ECO:0000313" key="9">
    <source>
        <dbReference type="Proteomes" id="UP001193389"/>
    </source>
</evidence>
<keyword evidence="9" id="KW-1185">Reference proteome</keyword>
<comment type="catalytic activity">
    <reaction evidence="1">
        <text>Hydrolysis of terminal non-reducing alpha-L-rhamnose residues in alpha-L-rhamnosides.</text>
        <dbReference type="EC" id="3.2.1.40"/>
    </reaction>
</comment>
<dbReference type="InterPro" id="IPR035396">
    <property type="entry name" value="Bac_rhamnosid6H"/>
</dbReference>
<keyword evidence="3" id="KW-0378">Hydrolase</keyword>
<dbReference type="EC" id="3.2.1.40" evidence="2"/>
<evidence type="ECO:0000259" key="6">
    <source>
        <dbReference type="Pfam" id="PF17389"/>
    </source>
</evidence>
<dbReference type="EMBL" id="AP018694">
    <property type="protein sequence ID" value="BBE19070.1"/>
    <property type="molecule type" value="Genomic_DNA"/>
</dbReference>
<dbReference type="InterPro" id="IPR035398">
    <property type="entry name" value="Bac_rhamnosid_C"/>
</dbReference>
<organism evidence="8 9">
    <name type="scientific">Aquipluma nitroreducens</name>
    <dbReference type="NCBI Taxonomy" id="2010828"/>
    <lineage>
        <taxon>Bacteria</taxon>
        <taxon>Pseudomonadati</taxon>
        <taxon>Bacteroidota</taxon>
        <taxon>Bacteroidia</taxon>
        <taxon>Marinilabiliales</taxon>
        <taxon>Prolixibacteraceae</taxon>
        <taxon>Aquipluma</taxon>
    </lineage>
</organism>
<dbReference type="Pfam" id="PF17390">
    <property type="entry name" value="Bac_rhamnosid_C"/>
    <property type="match status" value="1"/>
</dbReference>
<protein>
    <recommendedName>
        <fullName evidence="2">alpha-L-rhamnosidase</fullName>
        <ecNumber evidence="2">3.2.1.40</ecNumber>
    </recommendedName>
</protein>
<reference evidence="8" key="1">
    <citation type="journal article" date="2020" name="Int. J. Syst. Evol. Microbiol.">
        <title>Aquipluma nitroreducens gen. nov. sp. nov., a novel facultatively anaerobic bacterium isolated from a freshwater lake.</title>
        <authorList>
            <person name="Watanabe M."/>
            <person name="Kojima H."/>
            <person name="Fukui M."/>
        </authorList>
    </citation>
    <scope>NUCLEOTIDE SEQUENCE</scope>
    <source>
        <strain evidence="8">MeG22</strain>
    </source>
</reference>
<keyword evidence="4" id="KW-0732">Signal</keyword>
<evidence type="ECO:0000256" key="2">
    <source>
        <dbReference type="ARBA" id="ARBA00012652"/>
    </source>
</evidence>
<dbReference type="InterPro" id="IPR008928">
    <property type="entry name" value="6-hairpin_glycosidase_sf"/>
</dbReference>
<proteinExistence type="predicted"/>
<sequence length="765" mass="85951">MNRISKISFNILLILLFCGMCFQLQSAVPEKNQPSGLSINFLTHADQVFLNGYPTNTPLVQAIGRRENFQFAEIAQKRPFFGWVVNSDQNNTIQTAYQIIVASSLENIQRSYGDFWDSGKTESGESQNVSYSGKELMPNSVYFWKVKTWDNHGSESSYSTVSQFKTAAKLVDYATAQYSLQKQDVYPATIKSISASETFIDFGKAAFGRLRLTLLGESGSDTVTIHLGEAQKDGRINRTPGGTIRYSVYKLALKKGWNTYEMAINPDKRNTGPNAILMPEYIGEVTPFRYCEIEGYREPIHKNQVAQVTVFYPFDETESYFNSSDSVLNQVWNLCKYSIKATSFCGTYVDGDRERIPYEADAYINQLGHYGVAREYSMARHSEEYLINRPTWPTEWILQSVLMAWNDYLYTGNKESLQHFYTDLKAKALLPLADESGLISAKTGKVTPEVLESIHFAGTLKDIVDWPQTGILGLGKNEPGETDGFVFQNVNTVVNAYHYQAVSQLAQIAKILNQTADEKQFAALAQKLKTVFNEKLLDKKRGNYVDGIGTDHASLHANMFPLTFGLVPEKSVSKVSSFVQSRGMACSVYGSQFLMDAVYDGNNADYGLELLSSTSERSWYNMIRVGSTISLEAWDNKYKPNQDWNHAWGAAPANIIPRKLMGIEPLEPGFRKIRVKPQSSSLEHAEIKCPTIRGDVLMSFQNKPQQSFSMNLTIPANTTADVYLLFWTKSQKVMMNGSAVKYRQEGNFAIIEEVGSGNSVFEVVK</sequence>
<dbReference type="InterPro" id="IPR008902">
    <property type="entry name" value="Rhamnosid_concanavalin"/>
</dbReference>
<dbReference type="PANTHER" id="PTHR33307">
    <property type="entry name" value="ALPHA-RHAMNOSIDASE (EUROFUNG)"/>
    <property type="match status" value="1"/>
</dbReference>
<dbReference type="Gene3D" id="2.60.40.10">
    <property type="entry name" value="Immunoglobulins"/>
    <property type="match status" value="1"/>
</dbReference>
<dbReference type="SUPFAM" id="SSF48208">
    <property type="entry name" value="Six-hairpin glycosidases"/>
    <property type="match status" value="1"/>
</dbReference>
<dbReference type="Gene3D" id="1.50.10.10">
    <property type="match status" value="1"/>
</dbReference>
<feature type="domain" description="Alpha-L-rhamnosidase six-hairpin glycosidase" evidence="6">
    <location>
        <begin position="318"/>
        <end position="658"/>
    </location>
</feature>
<dbReference type="Pfam" id="PF25788">
    <property type="entry name" value="Ig_Rha78A_N"/>
    <property type="match status" value="1"/>
</dbReference>
<feature type="chain" id="PRO_5024409425" description="alpha-L-rhamnosidase" evidence="4">
    <location>
        <begin position="27"/>
        <end position="765"/>
    </location>
</feature>